<dbReference type="AlphaFoldDB" id="A0A5M9HEP4"/>
<dbReference type="Proteomes" id="UP000322918">
    <property type="component" value="Unassembled WGS sequence"/>
</dbReference>
<reference evidence="1 2" key="1">
    <citation type="submission" date="2019-09" db="EMBL/GenBank/DDBJ databases">
        <title>Pararcticibacter amylolyticus gen. nov., sp. nov., isolated from a rottenly hemp rope, and reclassification of Pedobacter tournemirensis as Pararcticibacter tournemirensis comb. nov.</title>
        <authorList>
            <person name="Cai Y."/>
        </authorList>
    </citation>
    <scope>NUCLEOTIDE SEQUENCE [LARGE SCALE GENOMIC DNA]</scope>
    <source>
        <strain evidence="1 2">TF5-37.2-LB10</strain>
    </source>
</reference>
<accession>A0A5M9HEP4</accession>
<dbReference type="EMBL" id="VWNE01000010">
    <property type="protein sequence ID" value="KAA8483768.1"/>
    <property type="molecule type" value="Genomic_DNA"/>
</dbReference>
<sequence length="960" mass="106406">MADVNEFTNPILFLNGGNIDKLRGPYPTREAACLAIPNLVDENGKNFREGKFCEIGTDGNYVTHWWTRGYDDENLVEQIRSFILESYYPTNNLSIQDSKSGISLEAIKRIYSVANGTSGVNSTYLKSSFDNIASILNDAILTGIRTFRLEYQFTTLTLPFYHQLNIVSNLRNTNIDIPASLVGDKKITYELVFNEGEILTKLSLLSRFTVNPATQDLKVYVNYIALYHLDNSRINQQLREQFLFEKTKAYPFEAYYPTNNLSILNPKDGISLDTVNRVYSVATGTTSVSGSYLRSAFENVIPYINKAIEAGIYSFMLEYEFSSTISLSHQLNLSSNLRNTNLTLSSTVTGNKIAYTVVFEAGEVLVALGLVSRFGVATADQDLTAVLQSVSLKHSSNQLINQQFSKQFSAEIANSLIQNPSTFRNVEIRKSDYDALAKFAAYGQKVYRGLKIPNGTVMDNTCFVGFLLGANQLYLNGKDIYIEATFKCNVSPSLHFNASFTTLGNNLYLYKKTITAFDSNNSSKIFNYIQGKASTTATDVIITLEKLEISPKDLATSSAAIERFNQTRNKNITIKCGLTLGTYGEKYTNLVTAMHSFLDGTSEIGYDVIVDSGTYDLTTMFDYDNIVDQTPFKRGLELAPYVNLHGYEGTILNCKYTYGDARMTQAKYQAISPLNLMGSNRLSNIKCIAQNCRYVMHDDGNVIISNGVVSSVPFVENHLEMDNVYLEHLGNDPNILWTGTGGYISGNPSGKTSKFRRCTFVGKRGWSLHETNVMPKPLLIDIEDCKFITRNTDGFSFVLDGSWNNMTKNKVSLKNCTLNGRAKINNTSTSQTWELNGSGNTVVPWLSTGLYSFPEFSNEVYFANNFTSATIVKFSPVKIVSGAASVFMLGDNINTFVGIALVDIPVNGSGAVRVSGYIDATYLGLTAVSGDTLCLDSGVFVKNGINKRGYCDYAGFFKLI</sequence>
<organism evidence="1 2">
    <name type="scientific">Arcticibacter tournemirensis</name>
    <dbReference type="NCBI Taxonomy" id="699437"/>
    <lineage>
        <taxon>Bacteria</taxon>
        <taxon>Pseudomonadati</taxon>
        <taxon>Bacteroidota</taxon>
        <taxon>Sphingobacteriia</taxon>
        <taxon>Sphingobacteriales</taxon>
        <taxon>Sphingobacteriaceae</taxon>
        <taxon>Arcticibacter</taxon>
    </lineage>
</organism>
<comment type="caution">
    <text evidence="1">The sequence shown here is derived from an EMBL/GenBank/DDBJ whole genome shotgun (WGS) entry which is preliminary data.</text>
</comment>
<keyword evidence="2" id="KW-1185">Reference proteome</keyword>
<proteinExistence type="predicted"/>
<evidence type="ECO:0000313" key="1">
    <source>
        <dbReference type="EMBL" id="KAA8483768.1"/>
    </source>
</evidence>
<name>A0A5M9HEP4_9SPHI</name>
<protein>
    <submittedName>
        <fullName evidence="1">Uncharacterized protein</fullName>
    </submittedName>
</protein>
<dbReference type="RefSeq" id="WP_141814514.1">
    <property type="nucleotide sequence ID" value="NZ_VFPL01000001.1"/>
</dbReference>
<evidence type="ECO:0000313" key="2">
    <source>
        <dbReference type="Proteomes" id="UP000322918"/>
    </source>
</evidence>
<gene>
    <name evidence="1" type="ORF">F1649_07725</name>
</gene>